<feature type="compositionally biased region" description="Basic residues" evidence="1">
    <location>
        <begin position="147"/>
        <end position="161"/>
    </location>
</feature>
<keyword evidence="3" id="KW-1185">Reference proteome</keyword>
<proteinExistence type="predicted"/>
<gene>
    <name evidence="2" type="ORF">BRUM_0009</name>
</gene>
<evidence type="ECO:0000313" key="3">
    <source>
        <dbReference type="Proteomes" id="UP000029078"/>
    </source>
</evidence>
<evidence type="ECO:0000313" key="2">
    <source>
        <dbReference type="EMBL" id="KFI90765.1"/>
    </source>
</evidence>
<dbReference type="Proteomes" id="UP000029078">
    <property type="component" value="Unassembled WGS sequence"/>
</dbReference>
<feature type="region of interest" description="Disordered" evidence="1">
    <location>
        <begin position="142"/>
        <end position="161"/>
    </location>
</feature>
<evidence type="ECO:0000256" key="1">
    <source>
        <dbReference type="SAM" id="MobiDB-lite"/>
    </source>
</evidence>
<protein>
    <submittedName>
        <fullName evidence="2">Uncharacterized protein</fullName>
    </submittedName>
</protein>
<accession>A0A087D5G5</accession>
<sequence>MSILDGFEAIGEEITSKITMTVMESSVRFSKGAVEALGRPAYVKLLVNDKQKKIAIQVCDAKDENAIKFCGNNRNKTGNTSSDITRKASSVTIRNTDVLVAVQKFFTFSEVADDQIAYFAMDGEFYPDEKVIIFATNEATSGVAGKRGPRKGSKHATKSEK</sequence>
<name>A0A087D5G5_BIFRU</name>
<reference evidence="2 3" key="1">
    <citation type="submission" date="2014-03" db="EMBL/GenBank/DDBJ databases">
        <title>Genomics of Bifidobacteria.</title>
        <authorList>
            <person name="Ventura M."/>
            <person name="Milani C."/>
            <person name="Lugli G.A."/>
        </authorList>
    </citation>
    <scope>NUCLEOTIDE SEQUENCE [LARGE SCALE GENOMIC DNA]</scope>
    <source>
        <strain evidence="2 3">LMG 21811</strain>
    </source>
</reference>
<dbReference type="eggNOG" id="ENOG502ZCI0">
    <property type="taxonomic scope" value="Bacteria"/>
</dbReference>
<dbReference type="AlphaFoldDB" id="A0A087D5G5"/>
<organism evidence="2 3">
    <name type="scientific">Bifidobacterium ruminantium</name>
    <dbReference type="NCBI Taxonomy" id="78346"/>
    <lineage>
        <taxon>Bacteria</taxon>
        <taxon>Bacillati</taxon>
        <taxon>Actinomycetota</taxon>
        <taxon>Actinomycetes</taxon>
        <taxon>Bifidobacteriales</taxon>
        <taxon>Bifidobacteriaceae</taxon>
        <taxon>Bifidobacterium</taxon>
    </lineage>
</organism>
<comment type="caution">
    <text evidence="2">The sequence shown here is derived from an EMBL/GenBank/DDBJ whole genome shotgun (WGS) entry which is preliminary data.</text>
</comment>
<dbReference type="EMBL" id="JGZL01000001">
    <property type="protein sequence ID" value="KFI90765.1"/>
    <property type="molecule type" value="Genomic_DNA"/>
</dbReference>